<dbReference type="PANTHER" id="PTHR31793">
    <property type="entry name" value="4-HYDROXYBENZOYL-COA THIOESTERASE FAMILY MEMBER"/>
    <property type="match status" value="1"/>
</dbReference>
<dbReference type="PIRSF" id="PIRSF003230">
    <property type="entry name" value="YbgC"/>
    <property type="match status" value="1"/>
</dbReference>
<keyword evidence="4" id="KW-1185">Reference proteome</keyword>
<keyword evidence="2 3" id="KW-0378">Hydrolase</keyword>
<dbReference type="EC" id="3.1.2.-" evidence="3"/>
<evidence type="ECO:0000313" key="3">
    <source>
        <dbReference type="EMBL" id="MDI2089870.1"/>
    </source>
</evidence>
<protein>
    <submittedName>
        <fullName evidence="3">YbgC/FadM family acyl-CoA thioesterase</fullName>
        <ecNumber evidence="3">3.1.2.-</ecNumber>
    </submittedName>
</protein>
<dbReference type="SUPFAM" id="SSF54637">
    <property type="entry name" value="Thioesterase/thiol ester dehydrase-isomerase"/>
    <property type="match status" value="1"/>
</dbReference>
<dbReference type="CDD" id="cd00586">
    <property type="entry name" value="4HBT"/>
    <property type="match status" value="1"/>
</dbReference>
<dbReference type="InterPro" id="IPR029069">
    <property type="entry name" value="HotDog_dom_sf"/>
</dbReference>
<dbReference type="GO" id="GO:0016787">
    <property type="term" value="F:hydrolase activity"/>
    <property type="evidence" value="ECO:0007669"/>
    <property type="project" value="UniProtKB-KW"/>
</dbReference>
<comment type="caution">
    <text evidence="3">The sequence shown here is derived from an EMBL/GenBank/DDBJ whole genome shotgun (WGS) entry which is preliminary data.</text>
</comment>
<dbReference type="Gene3D" id="3.10.129.10">
    <property type="entry name" value="Hotdog Thioesterase"/>
    <property type="match status" value="1"/>
</dbReference>
<dbReference type="PROSITE" id="PS01328">
    <property type="entry name" value="4HBCOA_THIOESTERASE"/>
    <property type="match status" value="1"/>
</dbReference>
<dbReference type="RefSeq" id="WP_281447041.1">
    <property type="nucleotide sequence ID" value="NZ_JASBAO010000001.1"/>
</dbReference>
<dbReference type="InterPro" id="IPR008272">
    <property type="entry name" value="HB-CoA_thioesterase_AS"/>
</dbReference>
<dbReference type="EMBL" id="JASBAO010000001">
    <property type="protein sequence ID" value="MDI2089870.1"/>
    <property type="molecule type" value="Genomic_DNA"/>
</dbReference>
<organism evidence="3 4">
    <name type="scientific">Commensalibacter oyaizuii</name>
    <dbReference type="NCBI Taxonomy" id="3043873"/>
    <lineage>
        <taxon>Bacteria</taxon>
        <taxon>Pseudomonadati</taxon>
        <taxon>Pseudomonadota</taxon>
        <taxon>Alphaproteobacteria</taxon>
        <taxon>Acetobacterales</taxon>
        <taxon>Acetobacteraceae</taxon>
    </lineage>
</organism>
<evidence type="ECO:0000256" key="2">
    <source>
        <dbReference type="ARBA" id="ARBA00022801"/>
    </source>
</evidence>
<evidence type="ECO:0000256" key="1">
    <source>
        <dbReference type="ARBA" id="ARBA00005953"/>
    </source>
</evidence>
<accession>A0ABT6PYD4</accession>
<name>A0ABT6PYD4_9PROT</name>
<dbReference type="Pfam" id="PF13279">
    <property type="entry name" value="4HBT_2"/>
    <property type="match status" value="1"/>
</dbReference>
<gene>
    <name evidence="3" type="ORF">QJV27_00510</name>
</gene>
<evidence type="ECO:0000313" key="4">
    <source>
        <dbReference type="Proteomes" id="UP001431634"/>
    </source>
</evidence>
<dbReference type="PANTHER" id="PTHR31793:SF37">
    <property type="entry name" value="ACYL-COA THIOESTER HYDROLASE YBGC"/>
    <property type="match status" value="1"/>
</dbReference>
<dbReference type="Proteomes" id="UP001431634">
    <property type="component" value="Unassembled WGS sequence"/>
</dbReference>
<dbReference type="InterPro" id="IPR006684">
    <property type="entry name" value="YbgC/YbaW"/>
</dbReference>
<sequence length="158" mass="18132">MEVMPSNENDVLMRTRMLSKDEIQNYQFRICYEDTDAGGVVYHAKYLGIAERARTECIRRLGGTVADLYHKHGLILVVRQMEIHYRKPLFLDDLANVKTSLVTALGASCWLSQIFSREGEIVTEIKLQLVCLRKSDYTPAPFPSDWQKIFDALSEVES</sequence>
<proteinExistence type="inferred from homology"/>
<dbReference type="NCBIfam" id="TIGR00051">
    <property type="entry name" value="YbgC/FadM family acyl-CoA thioesterase"/>
    <property type="match status" value="1"/>
</dbReference>
<dbReference type="InterPro" id="IPR050563">
    <property type="entry name" value="4-hydroxybenzoyl-CoA_TE"/>
</dbReference>
<reference evidence="3" key="1">
    <citation type="submission" date="2023-05" db="EMBL/GenBank/DDBJ databases">
        <title>Whole genome sequence of Commensalibacter sp.</title>
        <authorList>
            <person name="Charoenyingcharoen P."/>
            <person name="Yukphan P."/>
        </authorList>
    </citation>
    <scope>NUCLEOTIDE SEQUENCE</scope>
    <source>
        <strain evidence="3">TBRC 16381</strain>
    </source>
</reference>
<comment type="similarity">
    <text evidence="1">Belongs to the 4-hydroxybenzoyl-CoA thioesterase family.</text>
</comment>